<dbReference type="SMART" id="SM00382">
    <property type="entry name" value="AAA"/>
    <property type="match status" value="1"/>
</dbReference>
<evidence type="ECO:0000256" key="8">
    <source>
        <dbReference type="SAM" id="Phobius"/>
    </source>
</evidence>
<dbReference type="Gene3D" id="3.90.70.10">
    <property type="entry name" value="Cysteine proteinases"/>
    <property type="match status" value="1"/>
</dbReference>
<evidence type="ECO:0000313" key="15">
    <source>
        <dbReference type="Proteomes" id="UP000215539"/>
    </source>
</evidence>
<evidence type="ECO:0000313" key="14">
    <source>
        <dbReference type="Proteomes" id="UP000065822"/>
    </source>
</evidence>
<dbReference type="PROSITE" id="PS50990">
    <property type="entry name" value="PEPTIDASE_C39"/>
    <property type="match status" value="1"/>
</dbReference>
<feature type="transmembrane region" description="Helical" evidence="8">
    <location>
        <begin position="422"/>
        <end position="439"/>
    </location>
</feature>
<organism evidence="13 15">
    <name type="scientific">Capnocytophaga haemolytica</name>
    <dbReference type="NCBI Taxonomy" id="45243"/>
    <lineage>
        <taxon>Bacteria</taxon>
        <taxon>Pseudomonadati</taxon>
        <taxon>Bacteroidota</taxon>
        <taxon>Flavobacteriia</taxon>
        <taxon>Flavobacteriales</taxon>
        <taxon>Flavobacteriaceae</taxon>
        <taxon>Capnocytophaga</taxon>
    </lineage>
</organism>
<proteinExistence type="predicted"/>
<evidence type="ECO:0000256" key="6">
    <source>
        <dbReference type="ARBA" id="ARBA00022989"/>
    </source>
</evidence>
<name>A0AAX2GYM9_9FLAO</name>
<sequence>MKKQCLIKQHDIRDCGAACLASVGSYFGVQLPIAHIRQLVHTDKRGTNLMGLIEGAEKMGLTAKGVRAPLEALTELPLPAIAHTVLEGQLQHFMVLYKVDKTHVHLMDPAEGKMVRYTYEAFSKIWSGVLVLIEKDDSFVARNEKVSNFQRFIELIAPHKVVLTQALFGAFIFTLLGLSTSIYIQKITDYVLVDGNGNLLNLMSVVMLLIILLQAYIGTKKSVFILKTGQLIDARLILGYYKHLLRLPQRFFDTMQIGEITSRINDAVKIRAFINDVAIDLVVNVLIVLFSFTLMFVYNVTLALIMLAIIPLYALVYYLYNRYNKRVERKLMEDSAQLQTQLVESITHVRTIKEFSLEEFSDSKTENRFVKLLFTIYKSGLNGVFASTSTQFLAAVFTVILMWVGAGYVLKGTLTPGELFSFYALVGYFTTPVASLIGANKTLQNAMIATDRLFEIMDLEREKTENKVTLSREHFTDIVFENVSFRYGSRTEVFESFNATIKAGTITAIVGESGSGKTTLFALLQNLYPLTAGKITIGSYEVSHIDVQSLRSFVGIVPQQVDLFSGSIIENIALGDNFPNLQRVYDLCKALGITAFVEKLPYGFETQVGENGAQLSGGQKQRIAIARALYKDPQLLLLDEATSALDTASEQVVKQTIDAFKAQGRTVIVIAHRLSTIASADTILVLEKGTLAEQGTHQELLQKQGLYHKLWSAQNLV</sequence>
<dbReference type="EC" id="3.4.22.-" evidence="13"/>
<dbReference type="GO" id="GO:0005886">
    <property type="term" value="C:plasma membrane"/>
    <property type="evidence" value="ECO:0007669"/>
    <property type="project" value="UniProtKB-SubCell"/>
</dbReference>
<dbReference type="PROSITE" id="PS50893">
    <property type="entry name" value="ABC_TRANSPORTER_2"/>
    <property type="match status" value="1"/>
</dbReference>
<keyword evidence="14" id="KW-1185">Reference proteome</keyword>
<dbReference type="PROSITE" id="PS00211">
    <property type="entry name" value="ABC_TRANSPORTER_1"/>
    <property type="match status" value="1"/>
</dbReference>
<evidence type="ECO:0000313" key="12">
    <source>
        <dbReference type="EMBL" id="AMD84269.1"/>
    </source>
</evidence>
<evidence type="ECO:0000256" key="5">
    <source>
        <dbReference type="ARBA" id="ARBA00022840"/>
    </source>
</evidence>
<feature type="domain" description="ABC transmembrane type-1" evidence="10">
    <location>
        <begin position="166"/>
        <end position="445"/>
    </location>
</feature>
<comment type="subcellular location">
    <subcellularLocation>
        <location evidence="1">Cell membrane</location>
        <topology evidence="1">Multi-pass membrane protein</topology>
    </subcellularLocation>
</comment>
<evidence type="ECO:0000256" key="2">
    <source>
        <dbReference type="ARBA" id="ARBA00022692"/>
    </source>
</evidence>
<evidence type="ECO:0000256" key="3">
    <source>
        <dbReference type="ARBA" id="ARBA00022741"/>
    </source>
</evidence>
<dbReference type="InterPro" id="IPR005074">
    <property type="entry name" value="Peptidase_C39"/>
</dbReference>
<dbReference type="InterPro" id="IPR003439">
    <property type="entry name" value="ABC_transporter-like_ATP-bd"/>
</dbReference>
<evidence type="ECO:0000256" key="7">
    <source>
        <dbReference type="ARBA" id="ARBA00023136"/>
    </source>
</evidence>
<evidence type="ECO:0000259" key="10">
    <source>
        <dbReference type="PROSITE" id="PS50929"/>
    </source>
</evidence>
<reference evidence="13 15" key="2">
    <citation type="submission" date="2017-06" db="EMBL/GenBank/DDBJ databases">
        <authorList>
            <consortium name="Pathogen Informatics"/>
        </authorList>
    </citation>
    <scope>NUCLEOTIDE SEQUENCE [LARGE SCALE GENOMIC DNA]</scope>
    <source>
        <strain evidence="13 15">NCTC12947</strain>
    </source>
</reference>
<dbReference type="CDD" id="cd02418">
    <property type="entry name" value="Peptidase_C39B"/>
    <property type="match status" value="1"/>
</dbReference>
<dbReference type="GO" id="GO:0005524">
    <property type="term" value="F:ATP binding"/>
    <property type="evidence" value="ECO:0007669"/>
    <property type="project" value="UniProtKB-KW"/>
</dbReference>
<evidence type="ECO:0000259" key="11">
    <source>
        <dbReference type="PROSITE" id="PS50990"/>
    </source>
</evidence>
<keyword evidence="6 8" id="KW-1133">Transmembrane helix</keyword>
<feature type="transmembrane region" description="Helical" evidence="8">
    <location>
        <begin position="277"/>
        <end position="296"/>
    </location>
</feature>
<protein>
    <submittedName>
        <fullName evidence="13">Lactococcin-G-processing and transport ATP-binding protein LagD</fullName>
        <ecNumber evidence="13">3.4.22.-</ecNumber>
    </submittedName>
    <submittedName>
        <fullName evidence="12">Peptidase C39</fullName>
    </submittedName>
</protein>
<evidence type="ECO:0000313" key="13">
    <source>
        <dbReference type="EMBL" id="SNV12186.1"/>
    </source>
</evidence>
<evidence type="ECO:0000259" key="9">
    <source>
        <dbReference type="PROSITE" id="PS50893"/>
    </source>
</evidence>
<keyword evidence="4 13" id="KW-0378">Hydrolase</keyword>
<dbReference type="EMBL" id="LT906449">
    <property type="protein sequence ID" value="SNV12186.1"/>
    <property type="molecule type" value="Genomic_DNA"/>
</dbReference>
<dbReference type="Pfam" id="PF03412">
    <property type="entry name" value="Peptidase_C39"/>
    <property type="match status" value="1"/>
</dbReference>
<dbReference type="CDD" id="cd18570">
    <property type="entry name" value="ABC_6TM_PCAT1_LagD_like"/>
    <property type="match status" value="1"/>
</dbReference>
<gene>
    <name evidence="13" type="primary">lagD</name>
    <name evidence="12" type="ORF">AXF12_01185</name>
    <name evidence="13" type="ORF">SAMEA44541418_01523</name>
</gene>
<dbReference type="Gene3D" id="1.20.1560.10">
    <property type="entry name" value="ABC transporter type 1, transmembrane domain"/>
    <property type="match status" value="1"/>
</dbReference>
<dbReference type="Proteomes" id="UP000215539">
    <property type="component" value="Chromosome 1"/>
</dbReference>
<feature type="transmembrane region" description="Helical" evidence="8">
    <location>
        <begin position="199"/>
        <end position="217"/>
    </location>
</feature>
<dbReference type="InterPro" id="IPR027417">
    <property type="entry name" value="P-loop_NTPase"/>
</dbReference>
<dbReference type="InterPro" id="IPR017871">
    <property type="entry name" value="ABC_transporter-like_CS"/>
</dbReference>
<dbReference type="EMBL" id="CP014227">
    <property type="protein sequence ID" value="AMD84269.1"/>
    <property type="molecule type" value="Genomic_DNA"/>
</dbReference>
<dbReference type="GO" id="GO:0006508">
    <property type="term" value="P:proteolysis"/>
    <property type="evidence" value="ECO:0007669"/>
    <property type="project" value="InterPro"/>
</dbReference>
<dbReference type="Pfam" id="PF00005">
    <property type="entry name" value="ABC_tran"/>
    <property type="match status" value="1"/>
</dbReference>
<reference evidence="12 14" key="1">
    <citation type="submission" date="2016-02" db="EMBL/GenBank/DDBJ databases">
        <authorList>
            <person name="Holder M.E."/>
            <person name="Ajami N.J."/>
            <person name="Petrosino J.F."/>
        </authorList>
    </citation>
    <scope>NUCLEOTIDE SEQUENCE [LARGE SCALE GENOMIC DNA]</scope>
    <source>
        <strain evidence="12 14">CCUG 32990</strain>
    </source>
</reference>
<dbReference type="GO" id="GO:0008233">
    <property type="term" value="F:peptidase activity"/>
    <property type="evidence" value="ECO:0007669"/>
    <property type="project" value="InterPro"/>
</dbReference>
<dbReference type="PROSITE" id="PS50929">
    <property type="entry name" value="ABC_TM1F"/>
    <property type="match status" value="1"/>
</dbReference>
<dbReference type="InterPro" id="IPR039421">
    <property type="entry name" value="Type_1_exporter"/>
</dbReference>
<dbReference type="InterPro" id="IPR003593">
    <property type="entry name" value="AAA+_ATPase"/>
</dbReference>
<dbReference type="Gene3D" id="3.40.50.300">
    <property type="entry name" value="P-loop containing nucleotide triphosphate hydrolases"/>
    <property type="match status" value="1"/>
</dbReference>
<dbReference type="PANTHER" id="PTHR43394">
    <property type="entry name" value="ATP-DEPENDENT PERMEASE MDL1, MITOCHONDRIAL"/>
    <property type="match status" value="1"/>
</dbReference>
<feature type="transmembrane region" description="Helical" evidence="8">
    <location>
        <begin position="302"/>
        <end position="320"/>
    </location>
</feature>
<evidence type="ECO:0000256" key="1">
    <source>
        <dbReference type="ARBA" id="ARBA00004651"/>
    </source>
</evidence>
<keyword evidence="3" id="KW-0547">Nucleotide-binding</keyword>
<dbReference type="PANTHER" id="PTHR43394:SF1">
    <property type="entry name" value="ATP-BINDING CASSETTE SUB-FAMILY B MEMBER 10, MITOCHONDRIAL"/>
    <property type="match status" value="1"/>
</dbReference>
<keyword evidence="5 13" id="KW-0067">ATP-binding</keyword>
<keyword evidence="2 8" id="KW-0812">Transmembrane</keyword>
<feature type="transmembrane region" description="Helical" evidence="8">
    <location>
        <begin position="161"/>
        <end position="184"/>
    </location>
</feature>
<dbReference type="RefSeq" id="WP_066427839.1">
    <property type="nucleotide sequence ID" value="NZ_CP014227.1"/>
</dbReference>
<dbReference type="Pfam" id="PF00664">
    <property type="entry name" value="ABC_membrane"/>
    <property type="match status" value="1"/>
</dbReference>
<dbReference type="FunFam" id="3.40.50.300:FF:000218">
    <property type="entry name" value="Multidrug ABC transporter ATP-binding protein"/>
    <property type="match status" value="1"/>
</dbReference>
<feature type="domain" description="ABC transporter" evidence="9">
    <location>
        <begin position="478"/>
        <end position="713"/>
    </location>
</feature>
<keyword evidence="7 8" id="KW-0472">Membrane</keyword>
<dbReference type="SUPFAM" id="SSF52540">
    <property type="entry name" value="P-loop containing nucleoside triphosphate hydrolases"/>
    <property type="match status" value="1"/>
</dbReference>
<evidence type="ECO:0000256" key="4">
    <source>
        <dbReference type="ARBA" id="ARBA00022801"/>
    </source>
</evidence>
<dbReference type="Proteomes" id="UP000065822">
    <property type="component" value="Chromosome"/>
</dbReference>
<dbReference type="GO" id="GO:0015421">
    <property type="term" value="F:ABC-type oligopeptide transporter activity"/>
    <property type="evidence" value="ECO:0007669"/>
    <property type="project" value="TreeGrafter"/>
</dbReference>
<feature type="domain" description="Peptidase C39" evidence="11">
    <location>
        <begin position="9"/>
        <end position="133"/>
    </location>
</feature>
<accession>A0AAX2GYM9</accession>
<dbReference type="GO" id="GO:0016887">
    <property type="term" value="F:ATP hydrolysis activity"/>
    <property type="evidence" value="ECO:0007669"/>
    <property type="project" value="InterPro"/>
</dbReference>
<dbReference type="InterPro" id="IPR036640">
    <property type="entry name" value="ABC1_TM_sf"/>
</dbReference>
<dbReference type="AlphaFoldDB" id="A0AAX2GYM9"/>
<dbReference type="InterPro" id="IPR011527">
    <property type="entry name" value="ABC1_TM_dom"/>
</dbReference>
<dbReference type="KEGG" id="chg:AXF12_01185"/>
<dbReference type="SUPFAM" id="SSF90123">
    <property type="entry name" value="ABC transporter transmembrane region"/>
    <property type="match status" value="1"/>
</dbReference>
<feature type="transmembrane region" description="Helical" evidence="8">
    <location>
        <begin position="392"/>
        <end position="410"/>
    </location>
</feature>